<dbReference type="EMBL" id="UZAJ01008804">
    <property type="protein sequence ID" value="VDO53751.1"/>
    <property type="molecule type" value="Genomic_DNA"/>
</dbReference>
<dbReference type="AlphaFoldDB" id="A0A183HKM6"/>
<feature type="domain" description="EGF-like" evidence="4">
    <location>
        <begin position="112"/>
        <end position="154"/>
    </location>
</feature>
<keyword evidence="1 2" id="KW-1015">Disulfide bond</keyword>
<dbReference type="PROSITE" id="PS00022">
    <property type="entry name" value="EGF_1"/>
    <property type="match status" value="1"/>
</dbReference>
<dbReference type="SUPFAM" id="SSF49899">
    <property type="entry name" value="Concanavalin A-like lectins/glucanases"/>
    <property type="match status" value="1"/>
</dbReference>
<accession>A0A183HKM6</accession>
<dbReference type="Gene3D" id="2.60.120.200">
    <property type="match status" value="1"/>
</dbReference>
<dbReference type="InterPro" id="IPR013320">
    <property type="entry name" value="ConA-like_dom_sf"/>
</dbReference>
<keyword evidence="2" id="KW-0245">EGF-like domain</keyword>
<protein>
    <submittedName>
        <fullName evidence="7">EGF-like domain-containing protein</fullName>
    </submittedName>
</protein>
<reference evidence="7" key="1">
    <citation type="submission" date="2016-06" db="UniProtKB">
        <authorList>
            <consortium name="WormBaseParasite"/>
        </authorList>
    </citation>
    <scope>IDENTIFICATION</scope>
</reference>
<evidence type="ECO:0000313" key="7">
    <source>
        <dbReference type="WBParaSite" id="OFLC_0000803701-mRNA-1"/>
    </source>
</evidence>
<organism evidence="7">
    <name type="scientific">Onchocerca flexuosa</name>
    <dbReference type="NCBI Taxonomy" id="387005"/>
    <lineage>
        <taxon>Eukaryota</taxon>
        <taxon>Metazoa</taxon>
        <taxon>Ecdysozoa</taxon>
        <taxon>Nematoda</taxon>
        <taxon>Chromadorea</taxon>
        <taxon>Rhabditida</taxon>
        <taxon>Spirurina</taxon>
        <taxon>Spiruromorpha</taxon>
        <taxon>Filarioidea</taxon>
        <taxon>Onchocercidae</taxon>
        <taxon>Onchocerca</taxon>
    </lineage>
</organism>
<evidence type="ECO:0000256" key="2">
    <source>
        <dbReference type="PROSITE-ProRule" id="PRU00076"/>
    </source>
</evidence>
<name>A0A183HKM6_9BILA</name>
<reference evidence="5 6" key="2">
    <citation type="submission" date="2018-11" db="EMBL/GenBank/DDBJ databases">
        <authorList>
            <consortium name="Pathogen Informatics"/>
        </authorList>
    </citation>
    <scope>NUCLEOTIDE SEQUENCE [LARGE SCALE GENOMIC DNA]</scope>
</reference>
<keyword evidence="6" id="KW-1185">Reference proteome</keyword>
<evidence type="ECO:0000313" key="6">
    <source>
        <dbReference type="Proteomes" id="UP000267606"/>
    </source>
</evidence>
<dbReference type="PROSITE" id="PS50025">
    <property type="entry name" value="LAM_G_DOMAIN"/>
    <property type="match status" value="1"/>
</dbReference>
<dbReference type="PROSITE" id="PS50026">
    <property type="entry name" value="EGF_3"/>
    <property type="match status" value="1"/>
</dbReference>
<dbReference type="InterPro" id="IPR000742">
    <property type="entry name" value="EGF"/>
</dbReference>
<feature type="disulfide bond" evidence="2">
    <location>
        <begin position="144"/>
        <end position="153"/>
    </location>
</feature>
<dbReference type="Pfam" id="PF02210">
    <property type="entry name" value="Laminin_G_2"/>
    <property type="match status" value="1"/>
</dbReference>
<comment type="caution">
    <text evidence="2">Lacks conserved residue(s) required for the propagation of feature annotation.</text>
</comment>
<evidence type="ECO:0000313" key="5">
    <source>
        <dbReference type="EMBL" id="VDO53751.1"/>
    </source>
</evidence>
<proteinExistence type="predicted"/>
<evidence type="ECO:0000259" key="4">
    <source>
        <dbReference type="PROSITE" id="PS50026"/>
    </source>
</evidence>
<feature type="domain" description="Laminin G" evidence="3">
    <location>
        <begin position="1"/>
        <end position="109"/>
    </location>
</feature>
<dbReference type="Gene3D" id="2.10.25.10">
    <property type="entry name" value="Laminin"/>
    <property type="match status" value="1"/>
</dbReference>
<dbReference type="InterPro" id="IPR001791">
    <property type="entry name" value="Laminin_G"/>
</dbReference>
<dbReference type="PROSITE" id="PS01186">
    <property type="entry name" value="EGF_2"/>
    <property type="match status" value="1"/>
</dbReference>
<evidence type="ECO:0000259" key="3">
    <source>
        <dbReference type="PROSITE" id="PS50025"/>
    </source>
</evidence>
<dbReference type="WBParaSite" id="OFLC_0000803701-mRNA-1">
    <property type="protein sequence ID" value="OFLC_0000803701-mRNA-1"/>
    <property type="gene ID" value="OFLC_0000803701"/>
</dbReference>
<gene>
    <name evidence="5" type="ORF">OFLC_LOCUS8038</name>
</gene>
<dbReference type="STRING" id="387005.A0A183HKM6"/>
<evidence type="ECO:0000256" key="1">
    <source>
        <dbReference type="ARBA" id="ARBA00023157"/>
    </source>
</evidence>
<sequence length="213" mass="22977">MNHFQLIELIIDNCYTIVPIGTVDKILGIDDSSCRSVKITADDDERLNVVAPLQVGGVAPLSGSDRYPGIVTAFAMNFKGCIRDLTVNNEVYDLGVPDYASEEHSQIGCELTEDACGLNDIRGPYCLHGECISDLVSKVPKCLCDPGYGGDRCDTPFKWVEFGPGSFVEYDVKVGLEDKTTDVDVLFLPGKINAGTGELGFAGAGEKVNLKIF</sequence>
<dbReference type="SUPFAM" id="SSF57196">
    <property type="entry name" value="EGF/Laminin"/>
    <property type="match status" value="1"/>
</dbReference>
<dbReference type="Proteomes" id="UP000267606">
    <property type="component" value="Unassembled WGS sequence"/>
</dbReference>